<feature type="domain" description="PucR C-terminal helix-turn-helix" evidence="2">
    <location>
        <begin position="464"/>
        <end position="521"/>
    </location>
</feature>
<dbReference type="InterPro" id="IPR051448">
    <property type="entry name" value="CdaR-like_regulators"/>
</dbReference>
<proteinExistence type="predicted"/>
<name>A0A840IK26_9ACTN</name>
<evidence type="ECO:0000313" key="3">
    <source>
        <dbReference type="EMBL" id="MBB4665126.1"/>
    </source>
</evidence>
<comment type="caution">
    <text evidence="3">The sequence shown here is derived from an EMBL/GenBank/DDBJ whole genome shotgun (WGS) entry which is preliminary data.</text>
</comment>
<dbReference type="Proteomes" id="UP000585272">
    <property type="component" value="Unassembled WGS sequence"/>
</dbReference>
<keyword evidence="4" id="KW-1185">Reference proteome</keyword>
<evidence type="ECO:0000256" key="1">
    <source>
        <dbReference type="SAM" id="MobiDB-lite"/>
    </source>
</evidence>
<evidence type="ECO:0000313" key="4">
    <source>
        <dbReference type="Proteomes" id="UP000585272"/>
    </source>
</evidence>
<dbReference type="PANTHER" id="PTHR33744">
    <property type="entry name" value="CARBOHYDRATE DIACID REGULATOR"/>
    <property type="match status" value="1"/>
</dbReference>
<dbReference type="Gene3D" id="1.10.10.2840">
    <property type="entry name" value="PucR C-terminal helix-turn-helix domain"/>
    <property type="match status" value="1"/>
</dbReference>
<reference evidence="3 4" key="1">
    <citation type="submission" date="2020-08" db="EMBL/GenBank/DDBJ databases">
        <title>Genomic Encyclopedia of Archaeal and Bacterial Type Strains, Phase II (KMG-II): from individual species to whole genera.</title>
        <authorList>
            <person name="Goeker M."/>
        </authorList>
    </citation>
    <scope>NUCLEOTIDE SEQUENCE [LARGE SCALE GENOMIC DNA]</scope>
    <source>
        <strain evidence="3 4">DSM 23288</strain>
    </source>
</reference>
<sequence length="558" mass="58021">MPPMATLERLCADLGADLIEVVEAPRGLDVAVLDASVHDPAEPLAGAVADGDLVLAVGAGIAAETTAALLRDAGAAGAAGVVCKRRGTAPPALRDAARAAGVALLTADPDLAWGQLYELVRTALAADGAIEPQLDGAGRSDLFALADATAALAGGPISIEDARSRVLAFSHGGQDIDPARAATILGRRVPDQWAAKLRREAVLEQLEHAGEPVTIAFDGLQPRRAIAIRAGSTTLGSIWLAVGPDGPSPTADEVLRSAAQIAALHLLRRRVTKDLERRLRATRLRALLTGEGGTRALEQLELAGDGIAVAAVAIDGSGGDAAALERLGDLLVMHLRAYRRQAEATVLDERLYVLAGCREGSDRDALRRCLGDGLSRAAQALRARVDAGLSRSAAGAEAVVAARRAADQALELGPRDGGVVGFEEVHAQAIVADVRAFLADRGTVPSPELEALVAHDREHGTDFVATLRVSLEARSDNRETARRLGVHINTVRYRLRRIAELTRLRLDDGDVRFAIELQLRLLPLGAGDGDGAREAPAAGGRGSGGDDGSDHAASARLS</sequence>
<accession>A0A840IK26</accession>
<gene>
    <name evidence="3" type="ORF">BDZ31_004747</name>
</gene>
<dbReference type="Pfam" id="PF13556">
    <property type="entry name" value="HTH_30"/>
    <property type="match status" value="1"/>
</dbReference>
<organism evidence="3 4">
    <name type="scientific">Conexibacter arvalis</name>
    <dbReference type="NCBI Taxonomy" id="912552"/>
    <lineage>
        <taxon>Bacteria</taxon>
        <taxon>Bacillati</taxon>
        <taxon>Actinomycetota</taxon>
        <taxon>Thermoleophilia</taxon>
        <taxon>Solirubrobacterales</taxon>
        <taxon>Conexibacteraceae</taxon>
        <taxon>Conexibacter</taxon>
    </lineage>
</organism>
<protein>
    <recommendedName>
        <fullName evidence="2">PucR C-terminal helix-turn-helix domain-containing protein</fullName>
    </recommendedName>
</protein>
<dbReference type="PANTHER" id="PTHR33744:SF17">
    <property type="entry name" value="CONSERVED PROTEIN"/>
    <property type="match status" value="1"/>
</dbReference>
<dbReference type="InterPro" id="IPR025736">
    <property type="entry name" value="PucR_C-HTH_dom"/>
</dbReference>
<dbReference type="AlphaFoldDB" id="A0A840IK26"/>
<dbReference type="InterPro" id="IPR042070">
    <property type="entry name" value="PucR_C-HTH_sf"/>
</dbReference>
<evidence type="ECO:0000259" key="2">
    <source>
        <dbReference type="Pfam" id="PF13556"/>
    </source>
</evidence>
<dbReference type="EMBL" id="JACHNU010000011">
    <property type="protein sequence ID" value="MBB4665126.1"/>
    <property type="molecule type" value="Genomic_DNA"/>
</dbReference>
<feature type="region of interest" description="Disordered" evidence="1">
    <location>
        <begin position="528"/>
        <end position="558"/>
    </location>
</feature>